<dbReference type="SUPFAM" id="SSF56601">
    <property type="entry name" value="beta-lactamase/transpeptidase-like"/>
    <property type="match status" value="1"/>
</dbReference>
<evidence type="ECO:0000256" key="1">
    <source>
        <dbReference type="ARBA" id="ARBA00003217"/>
    </source>
</evidence>
<dbReference type="Pfam" id="PF07943">
    <property type="entry name" value="PBP5_C"/>
    <property type="match status" value="1"/>
</dbReference>
<dbReference type="EMBL" id="DVOS01000052">
    <property type="protein sequence ID" value="HIV23463.1"/>
    <property type="molecule type" value="Genomic_DNA"/>
</dbReference>
<dbReference type="GO" id="GO:0071555">
    <property type="term" value="P:cell wall organization"/>
    <property type="evidence" value="ECO:0007669"/>
    <property type="project" value="UniProtKB-KW"/>
</dbReference>
<name>A0A9D1NYM4_9FIRM</name>
<dbReference type="SMART" id="SM00936">
    <property type="entry name" value="PBP5_C"/>
    <property type="match status" value="1"/>
</dbReference>
<evidence type="ECO:0000256" key="12">
    <source>
        <dbReference type="ARBA" id="ARBA00034000"/>
    </source>
</evidence>
<feature type="domain" description="Peptidase S11 D-Ala-D-Ala carboxypeptidase A C-terminal" evidence="16">
    <location>
        <begin position="292"/>
        <end position="379"/>
    </location>
</feature>
<evidence type="ECO:0000313" key="17">
    <source>
        <dbReference type="EMBL" id="HIV23463.1"/>
    </source>
</evidence>
<organism evidence="17 18">
    <name type="scientific">Candidatus Merdiplasma excrementigallinarum</name>
    <dbReference type="NCBI Taxonomy" id="2840864"/>
    <lineage>
        <taxon>Bacteria</taxon>
        <taxon>Bacillati</taxon>
        <taxon>Bacillota</taxon>
        <taxon>Clostridia</taxon>
        <taxon>Lachnospirales</taxon>
        <taxon>Lachnospiraceae</taxon>
        <taxon>Lachnospiraceae incertae sedis</taxon>
        <taxon>Candidatus Merdiplasma</taxon>
    </lineage>
</organism>
<dbReference type="GO" id="GO:0009252">
    <property type="term" value="P:peptidoglycan biosynthetic process"/>
    <property type="evidence" value="ECO:0007669"/>
    <property type="project" value="UniProtKB-KW"/>
</dbReference>
<keyword evidence="7" id="KW-0732">Signal</keyword>
<gene>
    <name evidence="17" type="ORF">IAC80_05940</name>
</gene>
<evidence type="ECO:0000256" key="8">
    <source>
        <dbReference type="ARBA" id="ARBA00022801"/>
    </source>
</evidence>
<accession>A0A9D1NYM4</accession>
<dbReference type="Proteomes" id="UP000886889">
    <property type="component" value="Unassembled WGS sequence"/>
</dbReference>
<feature type="active site" description="Proton acceptor" evidence="13">
    <location>
        <position position="71"/>
    </location>
</feature>
<dbReference type="GO" id="GO:0009002">
    <property type="term" value="F:serine-type D-Ala-D-Ala carboxypeptidase activity"/>
    <property type="evidence" value="ECO:0007669"/>
    <property type="project" value="UniProtKB-EC"/>
</dbReference>
<dbReference type="InterPro" id="IPR001967">
    <property type="entry name" value="Peptidase_S11_N"/>
</dbReference>
<evidence type="ECO:0000256" key="9">
    <source>
        <dbReference type="ARBA" id="ARBA00022960"/>
    </source>
</evidence>
<evidence type="ECO:0000256" key="2">
    <source>
        <dbReference type="ARBA" id="ARBA00004752"/>
    </source>
</evidence>
<comment type="catalytic activity">
    <reaction evidence="12">
        <text>Preferential cleavage: (Ac)2-L-Lys-D-Ala-|-D-Ala. Also transpeptidation of peptidyl-alanyl moieties that are N-acyl substituents of D-alanine.</text>
        <dbReference type="EC" id="3.4.16.4"/>
    </reaction>
</comment>
<proteinExistence type="inferred from homology"/>
<comment type="caution">
    <text evidence="17">The sequence shown here is derived from an EMBL/GenBank/DDBJ whole genome shotgun (WGS) entry which is preliminary data.</text>
</comment>
<dbReference type="EC" id="3.4.16.4" evidence="4"/>
<keyword evidence="9" id="KW-0133">Cell shape</keyword>
<dbReference type="AlphaFoldDB" id="A0A9D1NYM4"/>
<keyword evidence="6" id="KW-0645">Protease</keyword>
<evidence type="ECO:0000256" key="15">
    <source>
        <dbReference type="RuleBase" id="RU004016"/>
    </source>
</evidence>
<comment type="function">
    <text evidence="1">Removes C-terminal D-alanyl residues from sugar-peptide cell wall precursors.</text>
</comment>
<comment type="pathway">
    <text evidence="2">Cell wall biogenesis; peptidoglycan biosynthesis.</text>
</comment>
<evidence type="ECO:0000259" key="16">
    <source>
        <dbReference type="SMART" id="SM00936"/>
    </source>
</evidence>
<dbReference type="InterPro" id="IPR012907">
    <property type="entry name" value="Peptidase_S11_C"/>
</dbReference>
<dbReference type="InterPro" id="IPR015956">
    <property type="entry name" value="Peniciliin-bd_prot_C_sf"/>
</dbReference>
<evidence type="ECO:0000256" key="11">
    <source>
        <dbReference type="ARBA" id="ARBA00023316"/>
    </source>
</evidence>
<sequence>MGKNRGKGRNWLRLLPLLCLAAVLIGGGLTAFAEETLELETPHAILMEASTGQILFEKDADVPAHPASVTKVMTMLLIMEALDRGEIDLEEEVITSAHARSMGGSQVFLEEGEIQTVETLLKCIVIASGNDAAVAMAEHIAGSEEAFVQRMNERAAELGMKNTHFVDCCGLTDSKEHCTSARDVALMTRELLVNHPQITRYSSIWMEDITHETRRGSTPFTLTNTNKLLRSFEGCDGLKTGSTSLAKFCLSATAVRNGIRLIGVVMTSPSSAVRFSEASRLLNYGFGICSLYRDVHEEEAGEVTVAGGKQETVEGEYEGEFTYLSTSAEDFSQITSQIRWKEDLRAPVRKGDVLGEQIYFLDEKEIGRSRILAREEVEKADFGYCLGKMWDYYRF</sequence>
<reference evidence="17" key="2">
    <citation type="journal article" date="2021" name="PeerJ">
        <title>Extensive microbial diversity within the chicken gut microbiome revealed by metagenomics and culture.</title>
        <authorList>
            <person name="Gilroy R."/>
            <person name="Ravi A."/>
            <person name="Getino M."/>
            <person name="Pursley I."/>
            <person name="Horton D.L."/>
            <person name="Alikhan N.F."/>
            <person name="Baker D."/>
            <person name="Gharbi K."/>
            <person name="Hall N."/>
            <person name="Watson M."/>
            <person name="Adriaenssens E.M."/>
            <person name="Foster-Nyarko E."/>
            <person name="Jarju S."/>
            <person name="Secka A."/>
            <person name="Antonio M."/>
            <person name="Oren A."/>
            <person name="Chaudhuri R.R."/>
            <person name="La Ragione R."/>
            <person name="Hildebrand F."/>
            <person name="Pallen M.J."/>
        </authorList>
    </citation>
    <scope>NUCLEOTIDE SEQUENCE</scope>
    <source>
        <strain evidence="17">ChiBcec6-7307</strain>
    </source>
</reference>
<evidence type="ECO:0000256" key="14">
    <source>
        <dbReference type="PIRSR" id="PIRSR618044-2"/>
    </source>
</evidence>
<dbReference type="Pfam" id="PF00768">
    <property type="entry name" value="Peptidase_S11"/>
    <property type="match status" value="1"/>
</dbReference>
<evidence type="ECO:0000256" key="10">
    <source>
        <dbReference type="ARBA" id="ARBA00022984"/>
    </source>
</evidence>
<dbReference type="InterPro" id="IPR037167">
    <property type="entry name" value="Peptidase_S11_C_sf"/>
</dbReference>
<feature type="active site" description="Acyl-ester intermediate" evidence="13">
    <location>
        <position position="68"/>
    </location>
</feature>
<protein>
    <recommendedName>
        <fullName evidence="4">serine-type D-Ala-D-Ala carboxypeptidase</fullName>
        <ecNumber evidence="4">3.4.16.4</ecNumber>
    </recommendedName>
</protein>
<keyword evidence="10" id="KW-0573">Peptidoglycan synthesis</keyword>
<evidence type="ECO:0000256" key="7">
    <source>
        <dbReference type="ARBA" id="ARBA00022729"/>
    </source>
</evidence>
<evidence type="ECO:0000256" key="6">
    <source>
        <dbReference type="ARBA" id="ARBA00022670"/>
    </source>
</evidence>
<evidence type="ECO:0000313" key="18">
    <source>
        <dbReference type="Proteomes" id="UP000886889"/>
    </source>
</evidence>
<evidence type="ECO:0000256" key="4">
    <source>
        <dbReference type="ARBA" id="ARBA00012448"/>
    </source>
</evidence>
<dbReference type="SUPFAM" id="SSF69189">
    <property type="entry name" value="Penicillin-binding protein associated domain"/>
    <property type="match status" value="1"/>
</dbReference>
<keyword evidence="8" id="KW-0378">Hydrolase</keyword>
<dbReference type="PANTHER" id="PTHR21581:SF6">
    <property type="entry name" value="TRAFFICKING PROTEIN PARTICLE COMPLEX SUBUNIT 12"/>
    <property type="match status" value="1"/>
</dbReference>
<evidence type="ECO:0000256" key="3">
    <source>
        <dbReference type="ARBA" id="ARBA00007164"/>
    </source>
</evidence>
<dbReference type="PRINTS" id="PR00725">
    <property type="entry name" value="DADACBPTASE1"/>
</dbReference>
<dbReference type="InterPro" id="IPR018044">
    <property type="entry name" value="Peptidase_S11"/>
</dbReference>
<dbReference type="Gene3D" id="3.40.710.10">
    <property type="entry name" value="DD-peptidase/beta-lactamase superfamily"/>
    <property type="match status" value="1"/>
</dbReference>
<dbReference type="Gene3D" id="2.60.410.10">
    <property type="entry name" value="D-Ala-D-Ala carboxypeptidase, C-terminal domain"/>
    <property type="match status" value="1"/>
</dbReference>
<feature type="binding site" evidence="14">
    <location>
        <position position="239"/>
    </location>
    <ligand>
        <name>substrate</name>
    </ligand>
</feature>
<dbReference type="GO" id="GO:0008360">
    <property type="term" value="P:regulation of cell shape"/>
    <property type="evidence" value="ECO:0007669"/>
    <property type="project" value="UniProtKB-KW"/>
</dbReference>
<keyword evidence="5 17" id="KW-0121">Carboxypeptidase</keyword>
<reference evidence="17" key="1">
    <citation type="submission" date="2020-10" db="EMBL/GenBank/DDBJ databases">
        <authorList>
            <person name="Gilroy R."/>
        </authorList>
    </citation>
    <scope>NUCLEOTIDE SEQUENCE</scope>
    <source>
        <strain evidence="17">ChiBcec6-7307</strain>
    </source>
</reference>
<comment type="similarity">
    <text evidence="3 15">Belongs to the peptidase S11 family.</text>
</comment>
<keyword evidence="11" id="KW-0961">Cell wall biogenesis/degradation</keyword>
<evidence type="ECO:0000256" key="5">
    <source>
        <dbReference type="ARBA" id="ARBA00022645"/>
    </source>
</evidence>
<dbReference type="PANTHER" id="PTHR21581">
    <property type="entry name" value="D-ALANYL-D-ALANINE CARBOXYPEPTIDASE"/>
    <property type="match status" value="1"/>
</dbReference>
<feature type="active site" evidence="13">
    <location>
        <position position="128"/>
    </location>
</feature>
<dbReference type="InterPro" id="IPR012338">
    <property type="entry name" value="Beta-lactam/transpept-like"/>
</dbReference>
<evidence type="ECO:0000256" key="13">
    <source>
        <dbReference type="PIRSR" id="PIRSR618044-1"/>
    </source>
</evidence>
<dbReference type="GO" id="GO:0006508">
    <property type="term" value="P:proteolysis"/>
    <property type="evidence" value="ECO:0007669"/>
    <property type="project" value="UniProtKB-KW"/>
</dbReference>